<proteinExistence type="predicted"/>
<feature type="region of interest" description="Disordered" evidence="1">
    <location>
        <begin position="742"/>
        <end position="772"/>
    </location>
</feature>
<comment type="caution">
    <text evidence="4">The sequence shown here is derived from an EMBL/GenBank/DDBJ whole genome shotgun (WGS) entry which is preliminary data.</text>
</comment>
<dbReference type="PANTHER" id="PTHR38690:SF1">
    <property type="entry name" value="PROTEASE"/>
    <property type="match status" value="1"/>
</dbReference>
<feature type="region of interest" description="Disordered" evidence="1">
    <location>
        <begin position="1008"/>
        <end position="1029"/>
    </location>
</feature>
<dbReference type="RefSeq" id="WP_189474308.1">
    <property type="nucleotide sequence ID" value="NZ_BMYM01000001.1"/>
</dbReference>
<keyword evidence="2" id="KW-0472">Membrane</keyword>
<organism evidence="4 5">
    <name type="scientific">Parahalioglobus pacificus</name>
    <dbReference type="NCBI Taxonomy" id="930806"/>
    <lineage>
        <taxon>Bacteria</taxon>
        <taxon>Pseudomonadati</taxon>
        <taxon>Pseudomonadota</taxon>
        <taxon>Gammaproteobacteria</taxon>
        <taxon>Cellvibrionales</taxon>
        <taxon>Halieaceae</taxon>
        <taxon>Parahalioglobus</taxon>
    </lineage>
</organism>
<protein>
    <submittedName>
        <fullName evidence="4">TIGR02099 family protein</fullName>
    </submittedName>
</protein>
<keyword evidence="5" id="KW-1185">Reference proteome</keyword>
<feature type="transmembrane region" description="Helical" evidence="2">
    <location>
        <begin position="12"/>
        <end position="35"/>
    </location>
</feature>
<feature type="domain" description="YhdP central" evidence="3">
    <location>
        <begin position="5"/>
        <end position="1301"/>
    </location>
</feature>
<gene>
    <name evidence="4" type="ORF">GCM10007053_01960</name>
</gene>
<feature type="compositionally biased region" description="Polar residues" evidence="1">
    <location>
        <begin position="1008"/>
        <end position="1026"/>
    </location>
</feature>
<dbReference type="PANTHER" id="PTHR38690">
    <property type="entry name" value="PROTEASE-RELATED"/>
    <property type="match status" value="1"/>
</dbReference>
<name>A0A918XDH9_9GAMM</name>
<evidence type="ECO:0000259" key="3">
    <source>
        <dbReference type="Pfam" id="PF13116"/>
    </source>
</evidence>
<dbReference type="NCBIfam" id="TIGR02099">
    <property type="entry name" value="YhdP family protein"/>
    <property type="match status" value="1"/>
</dbReference>
<dbReference type="InterPro" id="IPR025263">
    <property type="entry name" value="YhdP_central"/>
</dbReference>
<sequence length="1346" mass="144321">MENSLFHKLSRVLWGIAVIAVVLVALYVSLGRYLMSNIGGYQDDILSQLNARLPFTIEAREVRGDWRTFNPELVFTDLKIVFDDPGIPPVELAEGRFTLDAFHTLNNRQLTGRRVQLRGLSLSGAVDGDGRITIAGFGGGGGGQFRAWFENFLRNVERLELVGNRLDLAFEDGDSRSLSLDLQLDRMGSQRILASTLTTAAGVRIDVAARGVGNPFNLDTYDGDLHARLRLNDIDVLSRFLPDNVPVRASGEGELQLWVSWASGEPEVKLALASESLDLRRAGEAGRAQVPLEALQLTASLQRQRDRWTAFMQDVQIAHQGNAVELPRLQADLRENSLRLRAEAIELAPLNAFLTSLEPVPTGLASVFDTLSPSGRLVSAEFNFESLQAMADNWALEASFEDVAVESWRGAPGVRGAQGFLDLRPGSGWVLLDSAPFSMAFPTVYDSPLVFDDFGARISIDWDKEALQLGSSLVRAAGAEGDVRALFGLTVPFSAQPQGIEMELLVGLSEADPIHRNKYLPYTLNEGLLSWLRQSIGEGDVNTGAFLWRGSLKGKGGAPYRTVQLGFDLANTALTYSPDWPAISRFAGTVLIDDARVSVWADQAQLLDSHVQSLSVETWRDSAKEIQLKAHTVLGGPAADGLTVINGSPIATLTNNAFEAWTLSGDLETTLDLALNLNRPGDNPGVDVRAILADAELGITPINLDLYDVAGTVSYSGTTGLRSDDLRGVLWDRPVSAAIAPAVSGPATSGVNDSRPTAEVDSGQSTPPGAQPVRVSVSGDVHTQALTDWLSLPALELAQGVTPVDITVDIPPGETPKLTATTSLSGVSLDLPLPWRKSAEEQRELQVTLPLTRERLPIELRFEDIQLSLALASGQLEGASLYFGNDNTLRAQDRAASSGLLISGRAPSVDVQSWLDFAEQYFSQGNTPDPNAPEASVPEFPITAKQFFAEDVLLWGRRFTDTSIDLTIADQRWDLAVKNALLEGALAMDYAAESGDVALSYLNLSELSADQDPNSPEASPASTVASDESAPLQLPALSVTVDELRYQGNNLGNLELALRSSGPAIVAEQITGEIAGFALQPQAPGELVWRQGTVGQADSTRVRLPLSFGDIGDSFDQLGYQRILETESGRSEMTLLWPGGPEAFDFDSATGRIELETSEGRFLSASSGTSGALRVVSILNLADIVRRLSLSHTFESGIPFEQLTSQVFLNAGKLEVPSMQVRGAGSGFQFSGVSDLVAGTIDGELVVTLPVANNLPWMAALAAGLPVAAGVFVVSRVFQDQVNRFTSGVYTVEGALDNPTVSFDRIFDNASAASSIVGGSAEDPNSVLANWAPLPGDAMSADPNRP</sequence>
<keyword evidence="2" id="KW-0812">Transmembrane</keyword>
<feature type="compositionally biased region" description="Polar residues" evidence="1">
    <location>
        <begin position="746"/>
        <end position="755"/>
    </location>
</feature>
<accession>A0A918XDH9</accession>
<dbReference type="EMBL" id="BMYM01000001">
    <property type="protein sequence ID" value="GHD25763.1"/>
    <property type="molecule type" value="Genomic_DNA"/>
</dbReference>
<dbReference type="InterPro" id="IPR011836">
    <property type="entry name" value="YhdP"/>
</dbReference>
<evidence type="ECO:0000313" key="4">
    <source>
        <dbReference type="EMBL" id="GHD25763.1"/>
    </source>
</evidence>
<evidence type="ECO:0000256" key="2">
    <source>
        <dbReference type="SAM" id="Phobius"/>
    </source>
</evidence>
<reference evidence="4" key="2">
    <citation type="submission" date="2020-09" db="EMBL/GenBank/DDBJ databases">
        <authorList>
            <person name="Sun Q."/>
            <person name="Kim S."/>
        </authorList>
    </citation>
    <scope>NUCLEOTIDE SEQUENCE</scope>
    <source>
        <strain evidence="4">KCTC 23430</strain>
    </source>
</reference>
<dbReference type="Proteomes" id="UP000644693">
    <property type="component" value="Unassembled WGS sequence"/>
</dbReference>
<dbReference type="Pfam" id="PF13116">
    <property type="entry name" value="YhdP"/>
    <property type="match status" value="1"/>
</dbReference>
<evidence type="ECO:0000256" key="1">
    <source>
        <dbReference type="SAM" id="MobiDB-lite"/>
    </source>
</evidence>
<evidence type="ECO:0000313" key="5">
    <source>
        <dbReference type="Proteomes" id="UP000644693"/>
    </source>
</evidence>
<reference evidence="4" key="1">
    <citation type="journal article" date="2014" name="Int. J. Syst. Evol. Microbiol.">
        <title>Complete genome sequence of Corynebacterium casei LMG S-19264T (=DSM 44701T), isolated from a smear-ripened cheese.</title>
        <authorList>
            <consortium name="US DOE Joint Genome Institute (JGI-PGF)"/>
            <person name="Walter F."/>
            <person name="Albersmeier A."/>
            <person name="Kalinowski J."/>
            <person name="Ruckert C."/>
        </authorList>
    </citation>
    <scope>NUCLEOTIDE SEQUENCE</scope>
    <source>
        <strain evidence="4">KCTC 23430</strain>
    </source>
</reference>
<keyword evidence="2" id="KW-1133">Transmembrane helix</keyword>